<proteinExistence type="predicted"/>
<sequence>RVMMKRKKTAGEFSDPAGLATIEFLGFTEILQILEIGPYFKQDSGSHEKVAPISEGSHDFTGSSQS</sequence>
<organism evidence="2 3">
    <name type="scientific">Scleroderma citrinum Foug A</name>
    <dbReference type="NCBI Taxonomy" id="1036808"/>
    <lineage>
        <taxon>Eukaryota</taxon>
        <taxon>Fungi</taxon>
        <taxon>Dikarya</taxon>
        <taxon>Basidiomycota</taxon>
        <taxon>Agaricomycotina</taxon>
        <taxon>Agaricomycetes</taxon>
        <taxon>Agaricomycetidae</taxon>
        <taxon>Boletales</taxon>
        <taxon>Sclerodermatineae</taxon>
        <taxon>Sclerodermataceae</taxon>
        <taxon>Scleroderma</taxon>
    </lineage>
</organism>
<keyword evidence="3" id="KW-1185">Reference proteome</keyword>
<reference evidence="3" key="2">
    <citation type="submission" date="2015-01" db="EMBL/GenBank/DDBJ databases">
        <title>Evolutionary Origins and Diversification of the Mycorrhizal Mutualists.</title>
        <authorList>
            <consortium name="DOE Joint Genome Institute"/>
            <consortium name="Mycorrhizal Genomics Consortium"/>
            <person name="Kohler A."/>
            <person name="Kuo A."/>
            <person name="Nagy L.G."/>
            <person name="Floudas D."/>
            <person name="Copeland A."/>
            <person name="Barry K.W."/>
            <person name="Cichocki N."/>
            <person name="Veneault-Fourrey C."/>
            <person name="LaButti K."/>
            <person name="Lindquist E.A."/>
            <person name="Lipzen A."/>
            <person name="Lundell T."/>
            <person name="Morin E."/>
            <person name="Murat C."/>
            <person name="Riley R."/>
            <person name="Ohm R."/>
            <person name="Sun H."/>
            <person name="Tunlid A."/>
            <person name="Henrissat B."/>
            <person name="Grigoriev I.V."/>
            <person name="Hibbett D.S."/>
            <person name="Martin F."/>
        </authorList>
    </citation>
    <scope>NUCLEOTIDE SEQUENCE [LARGE SCALE GENOMIC DNA]</scope>
    <source>
        <strain evidence="3">Foug A</strain>
    </source>
</reference>
<dbReference type="HOGENOM" id="CLU_2838315_0_0_1"/>
<gene>
    <name evidence="2" type="ORF">SCLCIDRAFT_123331</name>
</gene>
<evidence type="ECO:0000313" key="2">
    <source>
        <dbReference type="EMBL" id="KIM60815.1"/>
    </source>
</evidence>
<accession>A0A0C3DJE0</accession>
<dbReference type="Proteomes" id="UP000053989">
    <property type="component" value="Unassembled WGS sequence"/>
</dbReference>
<protein>
    <submittedName>
        <fullName evidence="2">Uncharacterized protein</fullName>
    </submittedName>
</protein>
<dbReference type="EMBL" id="KN822058">
    <property type="protein sequence ID" value="KIM60815.1"/>
    <property type="molecule type" value="Genomic_DNA"/>
</dbReference>
<feature type="non-terminal residue" evidence="2">
    <location>
        <position position="1"/>
    </location>
</feature>
<reference evidence="2 3" key="1">
    <citation type="submission" date="2014-04" db="EMBL/GenBank/DDBJ databases">
        <authorList>
            <consortium name="DOE Joint Genome Institute"/>
            <person name="Kuo A."/>
            <person name="Kohler A."/>
            <person name="Nagy L.G."/>
            <person name="Floudas D."/>
            <person name="Copeland A."/>
            <person name="Barry K.W."/>
            <person name="Cichocki N."/>
            <person name="Veneault-Fourrey C."/>
            <person name="LaButti K."/>
            <person name="Lindquist E.A."/>
            <person name="Lipzen A."/>
            <person name="Lundell T."/>
            <person name="Morin E."/>
            <person name="Murat C."/>
            <person name="Sun H."/>
            <person name="Tunlid A."/>
            <person name="Henrissat B."/>
            <person name="Grigoriev I.V."/>
            <person name="Hibbett D.S."/>
            <person name="Martin F."/>
            <person name="Nordberg H.P."/>
            <person name="Cantor M.N."/>
            <person name="Hua S.X."/>
        </authorList>
    </citation>
    <scope>NUCLEOTIDE SEQUENCE [LARGE SCALE GENOMIC DNA]</scope>
    <source>
        <strain evidence="2 3">Foug A</strain>
    </source>
</reference>
<dbReference type="AlphaFoldDB" id="A0A0C3DJE0"/>
<evidence type="ECO:0000313" key="3">
    <source>
        <dbReference type="Proteomes" id="UP000053989"/>
    </source>
</evidence>
<name>A0A0C3DJE0_9AGAM</name>
<evidence type="ECO:0000256" key="1">
    <source>
        <dbReference type="SAM" id="MobiDB-lite"/>
    </source>
</evidence>
<dbReference type="InParanoid" id="A0A0C3DJE0"/>
<feature type="region of interest" description="Disordered" evidence="1">
    <location>
        <begin position="42"/>
        <end position="66"/>
    </location>
</feature>